<evidence type="ECO:0000256" key="5">
    <source>
        <dbReference type="ARBA" id="ARBA00022737"/>
    </source>
</evidence>
<dbReference type="EMBL" id="BKCP01000447">
    <property type="protein sequence ID" value="GER25656.1"/>
    <property type="molecule type" value="Genomic_DNA"/>
</dbReference>
<keyword evidence="4 8" id="KW-0732">Signal</keyword>
<dbReference type="AlphaFoldDB" id="A0A5A7NYS0"/>
<dbReference type="FunFam" id="3.80.10.10:FF:000129">
    <property type="entry name" value="Leucine-rich repeat receptor-like kinase"/>
    <property type="match status" value="1"/>
</dbReference>
<evidence type="ECO:0000259" key="9">
    <source>
        <dbReference type="Pfam" id="PF12819"/>
    </source>
</evidence>
<dbReference type="Proteomes" id="UP000325081">
    <property type="component" value="Unassembled WGS sequence"/>
</dbReference>
<keyword evidence="2" id="KW-0433">Leucine-rich repeat</keyword>
<name>A0A5A7NYS0_STRAF</name>
<gene>
    <name evidence="10" type="ORF">STAS_01250</name>
</gene>
<dbReference type="InterPro" id="IPR032675">
    <property type="entry name" value="LRR_dom_sf"/>
</dbReference>
<dbReference type="PANTHER" id="PTHR45631:SF44">
    <property type="entry name" value="CARBOHYDRATE-BINDING PROTEIN OF THE ER PROTEIN"/>
    <property type="match status" value="1"/>
</dbReference>
<feature type="signal peptide" evidence="8">
    <location>
        <begin position="1"/>
        <end position="23"/>
    </location>
</feature>
<dbReference type="SUPFAM" id="SSF52058">
    <property type="entry name" value="L domain-like"/>
    <property type="match status" value="1"/>
</dbReference>
<reference evidence="11" key="1">
    <citation type="journal article" date="2019" name="Curr. Biol.">
        <title>Genome Sequence of Striga asiatica Provides Insight into the Evolution of Plant Parasitism.</title>
        <authorList>
            <person name="Yoshida S."/>
            <person name="Kim S."/>
            <person name="Wafula E.K."/>
            <person name="Tanskanen J."/>
            <person name="Kim Y.M."/>
            <person name="Honaas L."/>
            <person name="Yang Z."/>
            <person name="Spallek T."/>
            <person name="Conn C.E."/>
            <person name="Ichihashi Y."/>
            <person name="Cheong K."/>
            <person name="Cui S."/>
            <person name="Der J.P."/>
            <person name="Gundlach H."/>
            <person name="Jiao Y."/>
            <person name="Hori C."/>
            <person name="Ishida J.K."/>
            <person name="Kasahara H."/>
            <person name="Kiba T."/>
            <person name="Kim M.S."/>
            <person name="Koo N."/>
            <person name="Laohavisit A."/>
            <person name="Lee Y.H."/>
            <person name="Lumba S."/>
            <person name="McCourt P."/>
            <person name="Mortimer J.C."/>
            <person name="Mutuku J.M."/>
            <person name="Nomura T."/>
            <person name="Sasaki-Sekimoto Y."/>
            <person name="Seto Y."/>
            <person name="Wang Y."/>
            <person name="Wakatake T."/>
            <person name="Sakakibara H."/>
            <person name="Demura T."/>
            <person name="Yamaguchi S."/>
            <person name="Yoneyama K."/>
            <person name="Manabe R.I."/>
            <person name="Nelson D.C."/>
            <person name="Schulman A.H."/>
            <person name="Timko M.P."/>
            <person name="dePamphilis C.W."/>
            <person name="Choi D."/>
            <person name="Shirasu K."/>
        </authorList>
    </citation>
    <scope>NUCLEOTIDE SEQUENCE [LARGE SCALE GENOMIC DNA]</scope>
    <source>
        <strain evidence="11">cv. UVA1</strain>
    </source>
</reference>
<keyword evidence="10" id="KW-0418">Kinase</keyword>
<organism evidence="10 11">
    <name type="scientific">Striga asiatica</name>
    <name type="common">Asiatic witchweed</name>
    <name type="synonym">Buchnera asiatica</name>
    <dbReference type="NCBI Taxonomy" id="4170"/>
    <lineage>
        <taxon>Eukaryota</taxon>
        <taxon>Viridiplantae</taxon>
        <taxon>Streptophyta</taxon>
        <taxon>Embryophyta</taxon>
        <taxon>Tracheophyta</taxon>
        <taxon>Spermatophyta</taxon>
        <taxon>Magnoliopsida</taxon>
        <taxon>eudicotyledons</taxon>
        <taxon>Gunneridae</taxon>
        <taxon>Pentapetalae</taxon>
        <taxon>asterids</taxon>
        <taxon>lamiids</taxon>
        <taxon>Lamiales</taxon>
        <taxon>Orobanchaceae</taxon>
        <taxon>Buchnereae</taxon>
        <taxon>Striga</taxon>
    </lineage>
</organism>
<evidence type="ECO:0000256" key="7">
    <source>
        <dbReference type="ARBA" id="ARBA00023136"/>
    </source>
</evidence>
<dbReference type="InterPro" id="IPR001611">
    <property type="entry name" value="Leu-rich_rpt"/>
</dbReference>
<dbReference type="Pfam" id="PF00560">
    <property type="entry name" value="LRR_1"/>
    <property type="match status" value="2"/>
</dbReference>
<keyword evidence="11" id="KW-1185">Reference proteome</keyword>
<sequence>MGAKPHELSCLVLALCFCLSVSADVFLSIDCGSSVSYRDANLIDWSGDENFTLTGESRSVPSASWLPRAAATLRVFTSRVKNCYQIDSFKKGRVLVRAGFYYGDYDGRSSPPTFELQFDGNRWATVETSASELVYYEVVYVMKGDSISVCLAQTSPGHFPFLSSLEFRSLEPFMYAIVNETRPLFLRKRLGLTLVEAMTEIEVFMLMYPNDIYDRLWSPEASTEAMIPVSSTAVFNGPIILSELPPPAVLKHAVTAISPNSSLQINMGFPPVEVPVYINAYFSEVSRLQLNETRSMSVFKDNLPFSQPFSPPYANCTQLYTNNITASTNTTFSIVPANGSTLAPLINAMEVFVVGPELTDGTDRRDVQGLEALQNAFATLADWSGDPCLPAPYAWDWIDCSSDSMPRVTALLLGSFGLSGMLPNFSSMDALRTIDFHNNSLQGPIPDFLGTLPNLRTLNLANNRLNGSIPASLSNRNGLHLVVTGNAELCASGELCPASSDMAGSPNIPDFRHFVRVIKTTRVQ</sequence>
<evidence type="ECO:0000256" key="1">
    <source>
        <dbReference type="ARBA" id="ARBA00004167"/>
    </source>
</evidence>
<evidence type="ECO:0000313" key="11">
    <source>
        <dbReference type="Proteomes" id="UP000325081"/>
    </source>
</evidence>
<dbReference type="GO" id="GO:0016301">
    <property type="term" value="F:kinase activity"/>
    <property type="evidence" value="ECO:0007669"/>
    <property type="project" value="UniProtKB-KW"/>
</dbReference>
<feature type="domain" description="Malectin-like" evidence="9">
    <location>
        <begin position="29"/>
        <end position="353"/>
    </location>
</feature>
<keyword evidence="10" id="KW-0808">Transferase</keyword>
<dbReference type="OrthoDB" id="2143199at2759"/>
<dbReference type="InterPro" id="IPR024788">
    <property type="entry name" value="Malectin-like_Carb-bd_dom"/>
</dbReference>
<dbReference type="PROSITE" id="PS51450">
    <property type="entry name" value="LRR"/>
    <property type="match status" value="1"/>
</dbReference>
<dbReference type="PANTHER" id="PTHR45631">
    <property type="entry name" value="OS07G0107800 PROTEIN-RELATED"/>
    <property type="match status" value="1"/>
</dbReference>
<dbReference type="GO" id="GO:0016020">
    <property type="term" value="C:membrane"/>
    <property type="evidence" value="ECO:0007669"/>
    <property type="project" value="UniProtKB-SubCell"/>
</dbReference>
<evidence type="ECO:0000256" key="2">
    <source>
        <dbReference type="ARBA" id="ARBA00022614"/>
    </source>
</evidence>
<evidence type="ECO:0000256" key="6">
    <source>
        <dbReference type="ARBA" id="ARBA00022989"/>
    </source>
</evidence>
<dbReference type="Gene3D" id="3.80.10.10">
    <property type="entry name" value="Ribonuclease Inhibitor"/>
    <property type="match status" value="1"/>
</dbReference>
<evidence type="ECO:0000256" key="8">
    <source>
        <dbReference type="SAM" id="SignalP"/>
    </source>
</evidence>
<accession>A0A5A7NYS0</accession>
<keyword evidence="3" id="KW-0812">Transmembrane</keyword>
<evidence type="ECO:0000256" key="3">
    <source>
        <dbReference type="ARBA" id="ARBA00022692"/>
    </source>
</evidence>
<dbReference type="Pfam" id="PF12819">
    <property type="entry name" value="Malectin_like"/>
    <property type="match status" value="1"/>
</dbReference>
<comment type="caution">
    <text evidence="10">The sequence shown here is derived from an EMBL/GenBank/DDBJ whole genome shotgun (WGS) entry which is preliminary data.</text>
</comment>
<protein>
    <submittedName>
        <fullName evidence="10">Leucine-rich repeat protein kinase family protein</fullName>
    </submittedName>
</protein>
<keyword evidence="7" id="KW-0472">Membrane</keyword>
<keyword evidence="5" id="KW-0677">Repeat</keyword>
<feature type="chain" id="PRO_5022733914" evidence="8">
    <location>
        <begin position="24"/>
        <end position="524"/>
    </location>
</feature>
<comment type="subcellular location">
    <subcellularLocation>
        <location evidence="1">Membrane</location>
        <topology evidence="1">Single-pass membrane protein</topology>
    </subcellularLocation>
</comment>
<evidence type="ECO:0000313" key="10">
    <source>
        <dbReference type="EMBL" id="GER25656.1"/>
    </source>
</evidence>
<keyword evidence="6" id="KW-1133">Transmembrane helix</keyword>
<evidence type="ECO:0000256" key="4">
    <source>
        <dbReference type="ARBA" id="ARBA00022729"/>
    </source>
</evidence>
<proteinExistence type="predicted"/>